<sequence>MARQNEKKRGLSLGILFWIACILLVLVVFLFSRSNIQRVLEETKLIEVVNTELRGEGAANDDTGEESTPTSPDAENQTEPILQNQNEEVSGSSGRVNQDTGDDSMPADTVSNPEPIQPSETQNLQEEDQGADSTTATEQSSQTQESPPSKVRTFQLFFVKPREDGTIAVEARQRGIRFIDSPLTATIQALIAGPVTEDRNAGYTSLIPEQSQLISAWVREGTAFLNFNDSFRFNPYGLEGNKAQLQQIIFTATEFPTVDQVQILIEGDYVEYISGDGIYVGAPLRRGSF</sequence>
<keyword evidence="2" id="KW-0472">Membrane</keyword>
<accession>A0A098R4V9</accession>
<dbReference type="eggNOG" id="COG5401">
    <property type="taxonomic scope" value="Bacteria"/>
</dbReference>
<feature type="compositionally biased region" description="Polar residues" evidence="1">
    <location>
        <begin position="109"/>
        <end position="124"/>
    </location>
</feature>
<keyword evidence="5" id="KW-1185">Reference proteome</keyword>
<evidence type="ECO:0000256" key="1">
    <source>
        <dbReference type="SAM" id="MobiDB-lite"/>
    </source>
</evidence>
<dbReference type="Pfam" id="PF10646">
    <property type="entry name" value="Germane"/>
    <property type="match status" value="1"/>
</dbReference>
<keyword evidence="2" id="KW-1133">Transmembrane helix</keyword>
<dbReference type="SMART" id="SM00909">
    <property type="entry name" value="Germane"/>
    <property type="match status" value="1"/>
</dbReference>
<dbReference type="InterPro" id="IPR019606">
    <property type="entry name" value="GerMN"/>
</dbReference>
<feature type="domain" description="GerMN" evidence="3">
    <location>
        <begin position="183"/>
        <end position="274"/>
    </location>
</feature>
<protein>
    <recommendedName>
        <fullName evidence="3">GerMN domain-containing protein</fullName>
    </recommendedName>
</protein>
<dbReference type="AlphaFoldDB" id="A0A098R4V9"/>
<dbReference type="PROSITE" id="PS51257">
    <property type="entry name" value="PROKAR_LIPOPROTEIN"/>
    <property type="match status" value="1"/>
</dbReference>
<gene>
    <name evidence="4" type="ORF">DC28_00745</name>
</gene>
<proteinExistence type="predicted"/>
<feature type="compositionally biased region" description="Polar residues" evidence="1">
    <location>
        <begin position="66"/>
        <end position="99"/>
    </location>
</feature>
<evidence type="ECO:0000256" key="2">
    <source>
        <dbReference type="SAM" id="Phobius"/>
    </source>
</evidence>
<feature type="compositionally biased region" description="Low complexity" evidence="1">
    <location>
        <begin position="133"/>
        <end position="149"/>
    </location>
</feature>
<comment type="caution">
    <text evidence="4">The sequence shown here is derived from an EMBL/GenBank/DDBJ whole genome shotgun (WGS) entry which is preliminary data.</text>
</comment>
<keyword evidence="2" id="KW-0812">Transmembrane</keyword>
<organism evidence="4 5">
    <name type="scientific">Spirochaeta lutea</name>
    <dbReference type="NCBI Taxonomy" id="1480694"/>
    <lineage>
        <taxon>Bacteria</taxon>
        <taxon>Pseudomonadati</taxon>
        <taxon>Spirochaetota</taxon>
        <taxon>Spirochaetia</taxon>
        <taxon>Spirochaetales</taxon>
        <taxon>Spirochaetaceae</taxon>
        <taxon>Spirochaeta</taxon>
    </lineage>
</organism>
<dbReference type="STRING" id="1480694.DC28_00745"/>
<dbReference type="Proteomes" id="UP000029692">
    <property type="component" value="Unassembled WGS sequence"/>
</dbReference>
<dbReference type="RefSeq" id="WP_037544773.1">
    <property type="nucleotide sequence ID" value="NZ_JNUP01000003.1"/>
</dbReference>
<dbReference type="EMBL" id="JNUP01000003">
    <property type="protein sequence ID" value="KGE73787.1"/>
    <property type="molecule type" value="Genomic_DNA"/>
</dbReference>
<evidence type="ECO:0000313" key="4">
    <source>
        <dbReference type="EMBL" id="KGE73787.1"/>
    </source>
</evidence>
<evidence type="ECO:0000313" key="5">
    <source>
        <dbReference type="Proteomes" id="UP000029692"/>
    </source>
</evidence>
<reference evidence="4 5" key="1">
    <citation type="submission" date="2014-05" db="EMBL/GenBank/DDBJ databases">
        <title>De novo Genome Sequence of Spirocheata sp.</title>
        <authorList>
            <person name="Shivani Y."/>
            <person name="Subhash Y."/>
            <person name="Tushar L."/>
            <person name="Sasikala C."/>
            <person name="Ramana C.V."/>
        </authorList>
    </citation>
    <scope>NUCLEOTIDE SEQUENCE [LARGE SCALE GENOMIC DNA]</scope>
    <source>
        <strain evidence="4 5">JC230</strain>
    </source>
</reference>
<name>A0A098R4V9_9SPIO</name>
<dbReference type="OrthoDB" id="306061at2"/>
<evidence type="ECO:0000259" key="3">
    <source>
        <dbReference type="SMART" id="SM00909"/>
    </source>
</evidence>
<feature type="transmembrane region" description="Helical" evidence="2">
    <location>
        <begin position="12"/>
        <end position="31"/>
    </location>
</feature>
<feature type="region of interest" description="Disordered" evidence="1">
    <location>
        <begin position="56"/>
        <end position="151"/>
    </location>
</feature>